<keyword evidence="1" id="KW-0812">Transmembrane</keyword>
<dbReference type="EMBL" id="MFKF01000197">
    <property type="protein sequence ID" value="OGG50973.1"/>
    <property type="molecule type" value="Genomic_DNA"/>
</dbReference>
<evidence type="ECO:0000256" key="1">
    <source>
        <dbReference type="SAM" id="Phobius"/>
    </source>
</evidence>
<feature type="transmembrane region" description="Helical" evidence="1">
    <location>
        <begin position="16"/>
        <end position="38"/>
    </location>
</feature>
<feature type="transmembrane region" description="Helical" evidence="1">
    <location>
        <begin position="389"/>
        <end position="407"/>
    </location>
</feature>
<feature type="transmembrane region" description="Helical" evidence="1">
    <location>
        <begin position="365"/>
        <end position="383"/>
    </location>
</feature>
<feature type="transmembrane region" description="Helical" evidence="1">
    <location>
        <begin position="263"/>
        <end position="283"/>
    </location>
</feature>
<feature type="transmembrane region" description="Helical" evidence="1">
    <location>
        <begin position="236"/>
        <end position="257"/>
    </location>
</feature>
<dbReference type="Proteomes" id="UP000178606">
    <property type="component" value="Unassembled WGS sequence"/>
</dbReference>
<gene>
    <name evidence="2" type="ORF">A3F84_24230</name>
</gene>
<comment type="caution">
    <text evidence="2">The sequence shown here is derived from an EMBL/GenBank/DDBJ whole genome shotgun (WGS) entry which is preliminary data.</text>
</comment>
<feature type="transmembrane region" description="Helical" evidence="1">
    <location>
        <begin position="295"/>
        <end position="314"/>
    </location>
</feature>
<reference evidence="2 3" key="1">
    <citation type="journal article" date="2016" name="Nat. Commun.">
        <title>Thousands of microbial genomes shed light on interconnected biogeochemical processes in an aquifer system.</title>
        <authorList>
            <person name="Anantharaman K."/>
            <person name="Brown C.T."/>
            <person name="Hug L.A."/>
            <person name="Sharon I."/>
            <person name="Castelle C.J."/>
            <person name="Probst A.J."/>
            <person name="Thomas B.C."/>
            <person name="Singh A."/>
            <person name="Wilkins M.J."/>
            <person name="Karaoz U."/>
            <person name="Brodie E.L."/>
            <person name="Williams K.H."/>
            <person name="Hubbard S.S."/>
            <person name="Banfield J.F."/>
        </authorList>
    </citation>
    <scope>NUCLEOTIDE SEQUENCE [LARGE SCALE GENOMIC DNA]</scope>
    <source>
        <strain evidence="3">RIFCSPLOWO2_12_FULL_64_10</strain>
    </source>
</reference>
<evidence type="ECO:0000313" key="3">
    <source>
        <dbReference type="Proteomes" id="UP000178606"/>
    </source>
</evidence>
<name>A0A1F6CP73_HANXR</name>
<proteinExistence type="predicted"/>
<feature type="transmembrane region" description="Helical" evidence="1">
    <location>
        <begin position="326"/>
        <end position="345"/>
    </location>
</feature>
<organism evidence="2 3">
    <name type="scientific">Handelsmanbacteria sp. (strain RIFCSPLOWO2_12_FULL_64_10)</name>
    <dbReference type="NCBI Taxonomy" id="1817868"/>
    <lineage>
        <taxon>Bacteria</taxon>
        <taxon>Candidatus Handelsmaniibacteriota</taxon>
    </lineage>
</organism>
<feature type="transmembrane region" description="Helical" evidence="1">
    <location>
        <begin position="150"/>
        <end position="168"/>
    </location>
</feature>
<feature type="transmembrane region" description="Helical" evidence="1">
    <location>
        <begin position="45"/>
        <end position="64"/>
    </location>
</feature>
<protein>
    <recommendedName>
        <fullName evidence="4">Polysaccharide biosynthesis protein C-terminal domain-containing protein</fullName>
    </recommendedName>
</protein>
<feature type="transmembrane region" description="Helical" evidence="1">
    <location>
        <begin position="180"/>
        <end position="199"/>
    </location>
</feature>
<accession>A0A1F6CP73</accession>
<keyword evidence="1" id="KW-1133">Transmembrane helix</keyword>
<feature type="transmembrane region" description="Helical" evidence="1">
    <location>
        <begin position="211"/>
        <end position="229"/>
    </location>
</feature>
<evidence type="ECO:0000313" key="2">
    <source>
        <dbReference type="EMBL" id="OGG50973.1"/>
    </source>
</evidence>
<keyword evidence="1" id="KW-0472">Membrane</keyword>
<feature type="transmembrane region" description="Helical" evidence="1">
    <location>
        <begin position="84"/>
        <end position="103"/>
    </location>
</feature>
<evidence type="ECO:0008006" key="4">
    <source>
        <dbReference type="Google" id="ProtNLM"/>
    </source>
</evidence>
<feature type="transmembrane region" description="Helical" evidence="1">
    <location>
        <begin position="110"/>
        <end position="130"/>
    </location>
</feature>
<sequence>MLDQYRRELIHDGKRYFWAYAVLAVEPILLIPLLVALLRPEEIGVLGGVEALIVVLGGLSQLGVKFSYLQHVADQGQEGRGRGFWTAAFITCAAGFAAGALAAPMMDLPPVAGVLGMAPGVHGAVFGALMLATNLQMMLVTDLRAKRTPLPFAAASLVRVVAVALLVLQLTTSMRSPIEAILLAQLMGLVLSIAILLVFGGMPRVAAFDGGLARAFLGYGWPIALGGLIKYGTDAMLPWLCLALVSPVAAGAMAVALKASALFDIWFGWPFLMAWGGRVYHLARERSVALLSPRLFAEISLGVAVALLLSWGMGWLLLRATAGEDALMAEALIFLPLALVGRALFALRSPASVGQVTARSMGWHFRYAVAGLTAFSLLGPLAFVSFGAVAGWLVFLCIEGAILARIYRRGQEMLEATAMPVTGVAEPVLHSCRVQGR</sequence>
<dbReference type="AlphaFoldDB" id="A0A1F6CP73"/>